<dbReference type="OrthoDB" id="3208495at2759"/>
<dbReference type="EMBL" id="JABBWG010000005">
    <property type="protein sequence ID" value="KAG1822790.1"/>
    <property type="molecule type" value="Genomic_DNA"/>
</dbReference>
<gene>
    <name evidence="1" type="ORF">BJ212DRAFT_1211945</name>
</gene>
<protein>
    <submittedName>
        <fullName evidence="1">Uncharacterized protein</fullName>
    </submittedName>
</protein>
<feature type="non-terminal residue" evidence="1">
    <location>
        <position position="67"/>
    </location>
</feature>
<name>A0A9P7JH51_9AGAM</name>
<sequence>TCIKFLGNFPCPCCLIPKEKIANLGMKLDRLWCKRDVRLDNHACRSTIERVCDWIFMKGCNIGSTVI</sequence>
<feature type="non-terminal residue" evidence="1">
    <location>
        <position position="1"/>
    </location>
</feature>
<dbReference type="Proteomes" id="UP000807769">
    <property type="component" value="Unassembled WGS sequence"/>
</dbReference>
<accession>A0A9P7JH51</accession>
<organism evidence="1 2">
    <name type="scientific">Suillus subaureus</name>
    <dbReference type="NCBI Taxonomy" id="48587"/>
    <lineage>
        <taxon>Eukaryota</taxon>
        <taxon>Fungi</taxon>
        <taxon>Dikarya</taxon>
        <taxon>Basidiomycota</taxon>
        <taxon>Agaricomycotina</taxon>
        <taxon>Agaricomycetes</taxon>
        <taxon>Agaricomycetidae</taxon>
        <taxon>Boletales</taxon>
        <taxon>Suillineae</taxon>
        <taxon>Suillaceae</taxon>
        <taxon>Suillus</taxon>
    </lineage>
</organism>
<dbReference type="RefSeq" id="XP_041197196.1">
    <property type="nucleotide sequence ID" value="XM_041329247.1"/>
</dbReference>
<keyword evidence="2" id="KW-1185">Reference proteome</keyword>
<evidence type="ECO:0000313" key="2">
    <source>
        <dbReference type="Proteomes" id="UP000807769"/>
    </source>
</evidence>
<comment type="caution">
    <text evidence="1">The sequence shown here is derived from an EMBL/GenBank/DDBJ whole genome shotgun (WGS) entry which is preliminary data.</text>
</comment>
<reference evidence="1" key="1">
    <citation type="journal article" date="2020" name="New Phytol.">
        <title>Comparative genomics reveals dynamic genome evolution in host specialist ectomycorrhizal fungi.</title>
        <authorList>
            <person name="Lofgren L.A."/>
            <person name="Nguyen N.H."/>
            <person name="Vilgalys R."/>
            <person name="Ruytinx J."/>
            <person name="Liao H.L."/>
            <person name="Branco S."/>
            <person name="Kuo A."/>
            <person name="LaButti K."/>
            <person name="Lipzen A."/>
            <person name="Andreopoulos W."/>
            <person name="Pangilinan J."/>
            <person name="Riley R."/>
            <person name="Hundley H."/>
            <person name="Na H."/>
            <person name="Barry K."/>
            <person name="Grigoriev I.V."/>
            <person name="Stajich J.E."/>
            <person name="Kennedy P.G."/>
        </authorList>
    </citation>
    <scope>NUCLEOTIDE SEQUENCE</scope>
    <source>
        <strain evidence="1">MN1</strain>
    </source>
</reference>
<dbReference type="AlphaFoldDB" id="A0A9P7JH51"/>
<dbReference type="GeneID" id="64623264"/>
<evidence type="ECO:0000313" key="1">
    <source>
        <dbReference type="EMBL" id="KAG1822790.1"/>
    </source>
</evidence>
<proteinExistence type="predicted"/>